<feature type="domain" description="PI3K/PI4K catalytic" evidence="20">
    <location>
        <begin position="2018"/>
        <end position="2332"/>
    </location>
</feature>
<dbReference type="Pfam" id="PF23593">
    <property type="entry name" value="HEAT_ATR"/>
    <property type="match status" value="1"/>
</dbReference>
<evidence type="ECO:0000256" key="19">
    <source>
        <dbReference type="ARBA" id="ARBA00048679"/>
    </source>
</evidence>
<name>A0A367YIT4_9ASCO</name>
<keyword evidence="13" id="KW-0539">Nucleus</keyword>
<evidence type="ECO:0000256" key="14">
    <source>
        <dbReference type="ARBA" id="ARBA00023254"/>
    </source>
</evidence>
<dbReference type="InterPro" id="IPR011009">
    <property type="entry name" value="Kinase-like_dom_sf"/>
</dbReference>
<dbReference type="InterPro" id="IPR056802">
    <property type="entry name" value="ATR-like_M-HEAT"/>
</dbReference>
<dbReference type="GO" id="GO:0005634">
    <property type="term" value="C:nucleus"/>
    <property type="evidence" value="ECO:0007669"/>
    <property type="project" value="UniProtKB-SubCell"/>
</dbReference>
<keyword evidence="14" id="KW-0469">Meiosis</keyword>
<dbReference type="InterPro" id="IPR057564">
    <property type="entry name" value="HEAT_ATR"/>
</dbReference>
<keyword evidence="9 23" id="KW-0418">Kinase</keyword>
<evidence type="ECO:0000256" key="5">
    <source>
        <dbReference type="ARBA" id="ARBA00022527"/>
    </source>
</evidence>
<dbReference type="InterPro" id="IPR016024">
    <property type="entry name" value="ARM-type_fold"/>
</dbReference>
<dbReference type="GO" id="GO:0051321">
    <property type="term" value="P:meiotic cell cycle"/>
    <property type="evidence" value="ECO:0007669"/>
    <property type="project" value="UniProtKB-KW"/>
</dbReference>
<evidence type="ECO:0000313" key="24">
    <source>
        <dbReference type="Proteomes" id="UP000253472"/>
    </source>
</evidence>
<comment type="similarity">
    <text evidence="2">Belongs to the PI3/PI4-kinase family. ATM subfamily.</text>
</comment>
<dbReference type="Pfam" id="PF25030">
    <property type="entry name" value="M-HEAT_ATR"/>
    <property type="match status" value="1"/>
</dbReference>
<dbReference type="FunFam" id="1.10.1070.11:FF:000033">
    <property type="entry name" value="Serine/threonine-protein kinase MEC1"/>
    <property type="match status" value="1"/>
</dbReference>
<dbReference type="Pfam" id="PF02259">
    <property type="entry name" value="FAT"/>
    <property type="match status" value="1"/>
</dbReference>
<dbReference type="InterPro" id="IPR014009">
    <property type="entry name" value="PIK_FAT"/>
</dbReference>
<dbReference type="InterPro" id="IPR003151">
    <property type="entry name" value="PIK-rel_kinase_FAT"/>
</dbReference>
<dbReference type="SMART" id="SM00146">
    <property type="entry name" value="PI3Kc"/>
    <property type="match status" value="1"/>
</dbReference>
<dbReference type="Pfam" id="PF02260">
    <property type="entry name" value="FATC"/>
    <property type="match status" value="1"/>
</dbReference>
<dbReference type="STRING" id="5486.A0A367YIT4"/>
<keyword evidence="7" id="KW-0547">Nucleotide-binding</keyword>
<evidence type="ECO:0000256" key="4">
    <source>
        <dbReference type="ARBA" id="ARBA00021345"/>
    </source>
</evidence>
<evidence type="ECO:0000256" key="17">
    <source>
        <dbReference type="ARBA" id="ARBA00033001"/>
    </source>
</evidence>
<dbReference type="GO" id="GO:0000723">
    <property type="term" value="P:telomere maintenance"/>
    <property type="evidence" value="ECO:0007669"/>
    <property type="project" value="TreeGrafter"/>
</dbReference>
<keyword evidence="12" id="KW-0234">DNA repair</keyword>
<comment type="catalytic activity">
    <reaction evidence="18">
        <text>L-threonyl-[protein] + ATP = O-phospho-L-threonyl-[protein] + ADP + H(+)</text>
        <dbReference type="Rhea" id="RHEA:46608"/>
        <dbReference type="Rhea" id="RHEA-COMP:11060"/>
        <dbReference type="Rhea" id="RHEA-COMP:11605"/>
        <dbReference type="ChEBI" id="CHEBI:15378"/>
        <dbReference type="ChEBI" id="CHEBI:30013"/>
        <dbReference type="ChEBI" id="CHEBI:30616"/>
        <dbReference type="ChEBI" id="CHEBI:61977"/>
        <dbReference type="ChEBI" id="CHEBI:456216"/>
        <dbReference type="EC" id="2.7.11.1"/>
    </reaction>
</comment>
<protein>
    <recommendedName>
        <fullName evidence="4">Serine/threonine-protein kinase MEC1</fullName>
        <ecNumber evidence="3">2.7.11.1</ecNumber>
    </recommendedName>
    <alternativeName>
        <fullName evidence="17">ATR homolog</fullName>
    </alternativeName>
    <alternativeName>
        <fullName evidence="16">DNA-damage checkpoint kinase MEC1</fullName>
    </alternativeName>
    <alternativeName>
        <fullName evidence="15">Mitosis entry checkpoint protein 1</fullName>
    </alternativeName>
</protein>
<dbReference type="Pfam" id="PF00454">
    <property type="entry name" value="PI3_PI4_kinase"/>
    <property type="match status" value="1"/>
</dbReference>
<evidence type="ECO:0000256" key="9">
    <source>
        <dbReference type="ARBA" id="ARBA00022777"/>
    </source>
</evidence>
<dbReference type="CDD" id="cd00892">
    <property type="entry name" value="PIKKc_ATR"/>
    <property type="match status" value="1"/>
</dbReference>
<dbReference type="InterPro" id="IPR036940">
    <property type="entry name" value="PI3/4_kinase_cat_sf"/>
</dbReference>
<evidence type="ECO:0000256" key="15">
    <source>
        <dbReference type="ARBA" id="ARBA00029679"/>
    </source>
</evidence>
<evidence type="ECO:0000259" key="21">
    <source>
        <dbReference type="PROSITE" id="PS51189"/>
    </source>
</evidence>
<keyword evidence="8" id="KW-0227">DNA damage</keyword>
<keyword evidence="5" id="KW-0723">Serine/threonine-protein kinase</keyword>
<dbReference type="PROSITE" id="PS50290">
    <property type="entry name" value="PI3_4_KINASE_3"/>
    <property type="match status" value="1"/>
</dbReference>
<dbReference type="PROSITE" id="PS00916">
    <property type="entry name" value="PI3_4_KINASE_2"/>
    <property type="match status" value="1"/>
</dbReference>
<proteinExistence type="inferred from homology"/>
<evidence type="ECO:0000256" key="10">
    <source>
        <dbReference type="ARBA" id="ARBA00022840"/>
    </source>
</evidence>
<evidence type="ECO:0000259" key="22">
    <source>
        <dbReference type="PROSITE" id="PS51190"/>
    </source>
</evidence>
<dbReference type="GO" id="GO:0005524">
    <property type="term" value="F:ATP binding"/>
    <property type="evidence" value="ECO:0007669"/>
    <property type="project" value="UniProtKB-KW"/>
</dbReference>
<keyword evidence="24" id="KW-1185">Reference proteome</keyword>
<dbReference type="InterPro" id="IPR000403">
    <property type="entry name" value="PI3/4_kinase_cat_dom"/>
</dbReference>
<dbReference type="PROSITE" id="PS51189">
    <property type="entry name" value="FAT"/>
    <property type="match status" value="1"/>
</dbReference>
<dbReference type="SUPFAM" id="SSF56112">
    <property type="entry name" value="Protein kinase-like (PK-like)"/>
    <property type="match status" value="1"/>
</dbReference>
<dbReference type="EMBL" id="QLNQ01000021">
    <property type="protein sequence ID" value="RCK64941.1"/>
    <property type="molecule type" value="Genomic_DNA"/>
</dbReference>
<dbReference type="InterPro" id="IPR058681">
    <property type="entry name" value="HEAT_MEC1_N"/>
</dbReference>
<dbReference type="GO" id="GO:0004674">
    <property type="term" value="F:protein serine/threonine kinase activity"/>
    <property type="evidence" value="ECO:0007669"/>
    <property type="project" value="UniProtKB-KW"/>
</dbReference>
<dbReference type="PANTHER" id="PTHR11139:SF125">
    <property type="entry name" value="SERINE_THREONINE-PROTEIN KINASE MEC1"/>
    <property type="match status" value="1"/>
</dbReference>
<evidence type="ECO:0000256" key="2">
    <source>
        <dbReference type="ARBA" id="ARBA00010769"/>
    </source>
</evidence>
<keyword evidence="11" id="KW-0156">Chromatin regulator</keyword>
<dbReference type="SMART" id="SM00802">
    <property type="entry name" value="UME"/>
    <property type="match status" value="1"/>
</dbReference>
<evidence type="ECO:0000259" key="20">
    <source>
        <dbReference type="PROSITE" id="PS50290"/>
    </source>
</evidence>
<dbReference type="Proteomes" id="UP000253472">
    <property type="component" value="Unassembled WGS sequence"/>
</dbReference>
<dbReference type="Pfam" id="PF25385">
    <property type="entry name" value="HEAT_MEC1_N"/>
    <property type="match status" value="1"/>
</dbReference>
<dbReference type="SUPFAM" id="SSF48371">
    <property type="entry name" value="ARM repeat"/>
    <property type="match status" value="1"/>
</dbReference>
<dbReference type="GO" id="GO:0000077">
    <property type="term" value="P:DNA damage checkpoint signaling"/>
    <property type="evidence" value="ECO:0007669"/>
    <property type="project" value="TreeGrafter"/>
</dbReference>
<keyword evidence="6" id="KW-0808">Transferase</keyword>
<organism evidence="23 24">
    <name type="scientific">Candida viswanathii</name>
    <dbReference type="NCBI Taxonomy" id="5486"/>
    <lineage>
        <taxon>Eukaryota</taxon>
        <taxon>Fungi</taxon>
        <taxon>Dikarya</taxon>
        <taxon>Ascomycota</taxon>
        <taxon>Saccharomycotina</taxon>
        <taxon>Pichiomycetes</taxon>
        <taxon>Debaryomycetaceae</taxon>
        <taxon>Candida/Lodderomyces clade</taxon>
        <taxon>Candida</taxon>
    </lineage>
</organism>
<evidence type="ECO:0000256" key="12">
    <source>
        <dbReference type="ARBA" id="ARBA00023204"/>
    </source>
</evidence>
<dbReference type="GO" id="GO:0006281">
    <property type="term" value="P:DNA repair"/>
    <property type="evidence" value="ECO:0007669"/>
    <property type="project" value="UniProtKB-KW"/>
</dbReference>
<dbReference type="SMART" id="SM01343">
    <property type="entry name" value="FATC"/>
    <property type="match status" value="1"/>
</dbReference>
<evidence type="ECO:0000256" key="11">
    <source>
        <dbReference type="ARBA" id="ARBA00022853"/>
    </source>
</evidence>
<comment type="caution">
    <text evidence="23">The sequence shown here is derived from an EMBL/GenBank/DDBJ whole genome shotgun (WGS) entry which is preliminary data.</text>
</comment>
<dbReference type="PROSITE" id="PS51190">
    <property type="entry name" value="FATC"/>
    <property type="match status" value="1"/>
</dbReference>
<evidence type="ECO:0000256" key="13">
    <source>
        <dbReference type="ARBA" id="ARBA00023242"/>
    </source>
</evidence>
<dbReference type="Gene3D" id="1.10.1070.11">
    <property type="entry name" value="Phosphatidylinositol 3-/4-kinase, catalytic domain"/>
    <property type="match status" value="1"/>
</dbReference>
<reference evidence="23 24" key="1">
    <citation type="submission" date="2018-06" db="EMBL/GenBank/DDBJ databases">
        <title>Whole genome sequencing of Candida tropicalis (genome annotated by CSBL at Korea University).</title>
        <authorList>
            <person name="Ahn J."/>
        </authorList>
    </citation>
    <scope>NUCLEOTIDE SEQUENCE [LARGE SCALE GENOMIC DNA]</scope>
    <source>
        <strain evidence="23 24">ATCC 20962</strain>
    </source>
</reference>
<evidence type="ECO:0000256" key="7">
    <source>
        <dbReference type="ARBA" id="ARBA00022741"/>
    </source>
</evidence>
<dbReference type="InterPro" id="IPR050517">
    <property type="entry name" value="DDR_Repair_Kinase"/>
</dbReference>
<evidence type="ECO:0000256" key="1">
    <source>
        <dbReference type="ARBA" id="ARBA00004123"/>
    </source>
</evidence>
<evidence type="ECO:0000256" key="16">
    <source>
        <dbReference type="ARBA" id="ARBA00030459"/>
    </source>
</evidence>
<dbReference type="EC" id="2.7.11.1" evidence="3"/>
<dbReference type="Pfam" id="PF08064">
    <property type="entry name" value="UME"/>
    <property type="match status" value="1"/>
</dbReference>
<comment type="subcellular location">
    <subcellularLocation>
        <location evidence="1">Nucleus</location>
    </subcellularLocation>
</comment>
<dbReference type="PANTHER" id="PTHR11139">
    <property type="entry name" value="ATAXIA TELANGIECTASIA MUTATED ATM -RELATED"/>
    <property type="match status" value="1"/>
</dbReference>
<sequence>MTSNQSISSSELLQFLQDVESGINDKKTDFDKLFFFLLRFTHEKLAILATTPQDDNEHGEQTRLLTKLISTIDLVLSNKTHLINQPLTEREIKLIDTTNSLDVPECMLYQWCVRFARHEIPRFIIEVDVLNQLKRLIIVVINLVCTKLHSFRDIKSLRTQLLAILDDDLGYCFENLAESNTLEYQGKLTSCVHLFSIVNDHDISEKLSLNLNSYQLKFESYGRKFWFILKEISLECKASNLKLLDTLKSVLILLRMNNIVLNRQVTWNEIGLLMTWIVEFLNQDFKSLDFNTGNFEFVHSNHAVALSLLKVYLFCIEKDLLESFMTFVNFKAVMVKLVSDKSIPRVIRKTLSVILHSFYTTKEPTADGLQMYKEAPYSNYIADAFGDPDLESLRLKTQHLHESPESKIKELLSFVIDKDIGLPDDITPRQWVSSIASLTIDKRDERLVDSSTLYTLVSALSHIPCLLTSDFDFAVGECAKCGTFPLSKNYYESIDPNRESFTLTPVTQTIQDLIVKFFIPKLIATDDSLLTCNFLVMVFNFYASFSPIPDIDDHHVIDFLLSLLATNNNRDVRMLVTRILPLYLIQRGPQKQLDVTFKYIFEKVTAIDFRSPRRYHFGESTIRAVVELATVAKGEILYAIHVKLLDWMNEPNQQHTNYVYCGILDLAATKAVPPLKLLSPYLPGVAYIILKNPQALQKVLQVQGITKNYFLNRNKEYIVPRILEYYQDNTLVPQMAYAAGIDVNKLLAYCLPRILATYLVREDVDEKFIVRVLASVCPSYQHVLPDELFTRIGEVTWLILLEIIVDDEGNIRNFEDIERALKCVASHMKPRDRSKPLNIATLIEDNVLLLVQMFSDFTHSIGGVKPYLELRHSFYAIRFLIEKHLEAVTSALGQLSTCLQATLEEPDFHVLSLRCWNELVQRLPSSHLISLVDIIISLIFQKFESFGVEAREIAVQILKTIYEHIKDEKSNCYVLYYLSLPFLPYLSDYQVVKDVKDIKSPSRPKIFREFNRRLRTSNVYVVKQALFDLFNYCQQFQSYCQNLHFPEPVMVKVMTELVRTIFDTAARFRNNNPQIASECARVLSVIGALDANKFHYKTVNHLVVIELDFENEEEVAKFLVDLIENHLLQIFWASNDPHRQLFAAYSMQKLLAVMGLNERVLRTNKNRHWNSFSDVGRSTLTPFLKSKYAAPKPKPKEIHFPYFRLGMKYETWLVDVTLYLLKCASIDDKSGKSQQTNGNDRKVIFGTCALLISKEPDMPLCQHLLKYVALSHVINNGIAEELRKEFMHILSFDTKSVSPDRAEQLKLCFQTIFSVFDYFNEWRCAMREYTNKLESRASSDRSFSKIEAVERFSSFPLELIAAKAAECDAYERTIMYLENCYRDSMTTLPNIDSASTLQSMYASIDDYDALNGVLKIFSTNNLKEKLSTFQYSDNWSLAHESFEVLGATATTPDNGTIEKKKLLESLNERGLYDEVISTLAAATDLTDLASIPLDWSMTGVRAAIYKGDASQLNRWLQITDSIGKPLSTEGLVNYEFAKGLHFLFESDDVEFNKSMDRLYSIIGGSLVTSVSSNFTRNITLMNQLHAIYDIKLIKSRTDSDKLLKERLNNIDQDFDTQRNLITLHNVANRVTNNTLRISENLLYESQMARKNGRLDISTRCIVRAMALDNAKANIEFAHLLWAQGKQSEAIKSLHDILKENNFTSKERKAEVHLQYANWLGESNHLSAQQVIAEYNIAWELYMVSEKCNYDMGKYYNKLMDTSGDESGIYQYYAVKHYARAVAVGPTYVFEALPKLLTIWLDFANKNVSIQQPSNPTNKELQLQLLRQLQRRHLNAIVGEINNVIIKIPKYSWFTVITQVLSRIVLDHEPSFRALEMIVIKVVRNYPEHVLWYVLSHTKSTDKVRRERVKKILKQVVNDPIDPKDPDAASVALPKVLAEHLDSARRLFENLISIASFKINRSDRKKTYSLSKDFDLQLNEPIKEVVIPVQSNLQIRLPNQGLTNFKGFSRNSSVTFDGFDDHVNVFHSLQMPKQVTVRGSDGEVYRLMVKRDDTRKDAKVVEFTTMVNRILTASTEARKRGLQIVTYSVVPLSEGYGVIEFVLNVNTMKGIITEERKRLGQQINERQIFGIMDKLQKDKSCTLLRLSKKFKDILTENPPILHNWFSEQFSDPSAWYMARNAFTRSSAVMSMVGYIVGLGDRHCENILIFKDNGTVLHIDFDCLFEKGKLLPTPEIVPFRLTQNMVDAMGISGVDGTFRTTCEVTGTLLRENESILMNILETLIHDPLLDWKKLEAAEETLGIVRKKLRGLINKEEGLPMSIHGQVDVLIQEATSIENLARMYGGWAAYI</sequence>
<feature type="domain" description="FATC" evidence="22">
    <location>
        <begin position="2316"/>
        <end position="2348"/>
    </location>
</feature>
<evidence type="ECO:0000256" key="8">
    <source>
        <dbReference type="ARBA" id="ARBA00022763"/>
    </source>
</evidence>
<evidence type="ECO:0000256" key="3">
    <source>
        <dbReference type="ARBA" id="ARBA00012513"/>
    </source>
</evidence>
<evidence type="ECO:0000256" key="6">
    <source>
        <dbReference type="ARBA" id="ARBA00022679"/>
    </source>
</evidence>
<evidence type="ECO:0000313" key="23">
    <source>
        <dbReference type="EMBL" id="RCK64941.1"/>
    </source>
</evidence>
<comment type="catalytic activity">
    <reaction evidence="19">
        <text>L-seryl-[protein] + ATP = O-phospho-L-seryl-[protein] + ADP + H(+)</text>
        <dbReference type="Rhea" id="RHEA:17989"/>
        <dbReference type="Rhea" id="RHEA-COMP:9863"/>
        <dbReference type="Rhea" id="RHEA-COMP:11604"/>
        <dbReference type="ChEBI" id="CHEBI:15378"/>
        <dbReference type="ChEBI" id="CHEBI:29999"/>
        <dbReference type="ChEBI" id="CHEBI:30616"/>
        <dbReference type="ChEBI" id="CHEBI:83421"/>
        <dbReference type="ChEBI" id="CHEBI:456216"/>
        <dbReference type="EC" id="2.7.11.1"/>
    </reaction>
</comment>
<dbReference type="InterPro" id="IPR012993">
    <property type="entry name" value="UME"/>
</dbReference>
<evidence type="ECO:0000256" key="18">
    <source>
        <dbReference type="ARBA" id="ARBA00047899"/>
    </source>
</evidence>
<dbReference type="OrthoDB" id="381190at2759"/>
<dbReference type="GO" id="GO:0006325">
    <property type="term" value="P:chromatin organization"/>
    <property type="evidence" value="ECO:0007669"/>
    <property type="project" value="UniProtKB-KW"/>
</dbReference>
<keyword evidence="10" id="KW-0067">ATP-binding</keyword>
<accession>A0A367YIT4</accession>
<feature type="domain" description="FAT" evidence="21">
    <location>
        <begin position="1359"/>
        <end position="1899"/>
    </location>
</feature>
<gene>
    <name evidence="23" type="primary">MEC1</name>
    <name evidence="23" type="ORF">Cantr_00701</name>
</gene>
<dbReference type="InterPro" id="IPR003152">
    <property type="entry name" value="FATC_dom"/>
</dbReference>
<dbReference type="GO" id="GO:0005694">
    <property type="term" value="C:chromosome"/>
    <property type="evidence" value="ECO:0007669"/>
    <property type="project" value="TreeGrafter"/>
</dbReference>
<dbReference type="Gene3D" id="3.30.1010.10">
    <property type="entry name" value="Phosphatidylinositol 3-kinase Catalytic Subunit, Chain A, domain 4"/>
    <property type="match status" value="1"/>
</dbReference>
<dbReference type="InterPro" id="IPR018936">
    <property type="entry name" value="PI3/4_kinase_CS"/>
</dbReference>